<accession>A0A401NM42</accession>
<reference evidence="2 3" key="1">
    <citation type="journal article" date="2018" name="Nat. Ecol. Evol.">
        <title>Shark genomes provide insights into elasmobranch evolution and the origin of vertebrates.</title>
        <authorList>
            <person name="Hara Y"/>
            <person name="Yamaguchi K"/>
            <person name="Onimaru K"/>
            <person name="Kadota M"/>
            <person name="Koyanagi M"/>
            <person name="Keeley SD"/>
            <person name="Tatsumi K"/>
            <person name="Tanaka K"/>
            <person name="Motone F"/>
            <person name="Kageyama Y"/>
            <person name="Nozu R"/>
            <person name="Adachi N"/>
            <person name="Nishimura O"/>
            <person name="Nakagawa R"/>
            <person name="Tanegashima C"/>
            <person name="Kiyatake I"/>
            <person name="Matsumoto R"/>
            <person name="Murakumo K"/>
            <person name="Nishida K"/>
            <person name="Terakita A"/>
            <person name="Kuratani S"/>
            <person name="Sato K"/>
            <person name="Hyodo S Kuraku.S."/>
        </authorList>
    </citation>
    <scope>NUCLEOTIDE SEQUENCE [LARGE SCALE GENOMIC DNA]</scope>
</reference>
<comment type="caution">
    <text evidence="2">The sequence shown here is derived from an EMBL/GenBank/DDBJ whole genome shotgun (WGS) entry which is preliminary data.</text>
</comment>
<dbReference type="EMBL" id="BFAA01001217">
    <property type="protein sequence ID" value="GCB61946.1"/>
    <property type="molecule type" value="Genomic_DNA"/>
</dbReference>
<evidence type="ECO:0000313" key="3">
    <source>
        <dbReference type="Proteomes" id="UP000288216"/>
    </source>
</evidence>
<evidence type="ECO:0000313" key="2">
    <source>
        <dbReference type="EMBL" id="GCB61946.1"/>
    </source>
</evidence>
<dbReference type="OrthoDB" id="10446415at2759"/>
<organism evidence="2 3">
    <name type="scientific">Scyliorhinus torazame</name>
    <name type="common">Cloudy catshark</name>
    <name type="synonym">Catulus torazame</name>
    <dbReference type="NCBI Taxonomy" id="75743"/>
    <lineage>
        <taxon>Eukaryota</taxon>
        <taxon>Metazoa</taxon>
        <taxon>Chordata</taxon>
        <taxon>Craniata</taxon>
        <taxon>Vertebrata</taxon>
        <taxon>Chondrichthyes</taxon>
        <taxon>Elasmobranchii</taxon>
        <taxon>Galeomorphii</taxon>
        <taxon>Galeoidea</taxon>
        <taxon>Carcharhiniformes</taxon>
        <taxon>Scyliorhinidae</taxon>
        <taxon>Scyliorhinus</taxon>
    </lineage>
</organism>
<gene>
    <name evidence="2" type="ORF">scyTo_0004174</name>
</gene>
<name>A0A401NM42_SCYTO</name>
<keyword evidence="3" id="KW-1185">Reference proteome</keyword>
<feature type="region of interest" description="Disordered" evidence="1">
    <location>
        <begin position="1"/>
        <end position="76"/>
    </location>
</feature>
<feature type="compositionally biased region" description="Polar residues" evidence="1">
    <location>
        <begin position="46"/>
        <end position="57"/>
    </location>
</feature>
<feature type="compositionally biased region" description="Gly residues" evidence="1">
    <location>
        <begin position="10"/>
        <end position="19"/>
    </location>
</feature>
<dbReference type="Proteomes" id="UP000288216">
    <property type="component" value="Unassembled WGS sequence"/>
</dbReference>
<dbReference type="AlphaFoldDB" id="A0A401NM42"/>
<proteinExistence type="predicted"/>
<evidence type="ECO:0000256" key="1">
    <source>
        <dbReference type="SAM" id="MobiDB-lite"/>
    </source>
</evidence>
<feature type="compositionally biased region" description="Low complexity" evidence="1">
    <location>
        <begin position="34"/>
        <end position="45"/>
    </location>
</feature>
<sequence>MMSRDHWQGGDRGMSGPSGTGYNMQRGGGGGLQNQGNYMQGGYQQSSMTFDNRTSQMMARLNMSGGSASGGYQRPY</sequence>
<protein>
    <submittedName>
        <fullName evidence="2">Uncharacterized protein</fullName>
    </submittedName>
</protein>